<reference evidence="3" key="2">
    <citation type="journal article" date="2009" name="J. Mol. Evol.">
        <title>Conservation of silk genes in Trichoptera and Lepidoptera.</title>
        <authorList>
            <person name="Yonemura N."/>
            <person name="Mita K."/>
            <person name="Tamura T."/>
            <person name="Sehnal F."/>
        </authorList>
    </citation>
    <scope>NUCLEOTIDE SEQUENCE</scope>
</reference>
<reference evidence="2" key="1">
    <citation type="journal article" date="2006" name="Biomacromolecules">
        <title>Protein composition of silk filaments spun under water by caddisfly larvae.</title>
        <authorList>
            <person name="Yonemura N."/>
            <person name="Sehnal F."/>
            <person name="Mita K."/>
            <person name="Tamura T."/>
        </authorList>
    </citation>
    <scope>NUCLEOTIDE SEQUENCE</scope>
    <source>
        <tissue evidence="2">Silk gland</tissue>
    </source>
</reference>
<evidence type="ECO:0000313" key="3">
    <source>
        <dbReference type="EMBL" id="BAH80183.1"/>
    </source>
</evidence>
<dbReference type="InterPro" id="IPR008660">
    <property type="entry name" value="L-fibroin"/>
</dbReference>
<feature type="chain" id="PRO_5007635185" evidence="1">
    <location>
        <begin position="19"/>
        <end position="257"/>
    </location>
</feature>
<dbReference type="AlphaFoldDB" id="A5A6G6"/>
<accession>A5A6G6</accession>
<organism evidence="2">
    <name type="scientific">Hydropsyche angustipennis</name>
    <dbReference type="NCBI Taxonomy" id="329908"/>
    <lineage>
        <taxon>Eukaryota</taxon>
        <taxon>Metazoa</taxon>
        <taxon>Ecdysozoa</taxon>
        <taxon>Arthropoda</taxon>
        <taxon>Hexapoda</taxon>
        <taxon>Insecta</taxon>
        <taxon>Pterygota</taxon>
        <taxon>Neoptera</taxon>
        <taxon>Endopterygota</taxon>
        <taxon>Trichoptera</taxon>
        <taxon>Annulipalpia</taxon>
        <taxon>Hydropsychoidea</taxon>
        <taxon>Hydropsychidae</taxon>
        <taxon>Hydropsychinae</taxon>
        <taxon>Hydropsyche</taxon>
        <taxon>Hydropsyche</taxon>
    </lineage>
</organism>
<name>A5A6G6_9NEOP</name>
<sequence length="257" mass="26951">MAILVFLSALLFIQAASAHCNTAGLVQATWGLIEDGEIEPFSLVLRDSILAIENDNPTSQLYALGATLTAVSELSWVRPSSACAYANLINANVGLANHNLGRAALSSAIDGYAQVLAQAAENIRILGQCCVLPSPWPVLDNCCGDYGRIYDFENSWSLATGCNSEGPRCAARDLYLALNARSNNVGAAATSAATTPALSIFKRIKGEISSLLSLATAPKSSGCATRKKDLRTAAGVLKQAIYNAADDVKSSLYSSCV</sequence>
<keyword evidence="1" id="KW-0732">Signal</keyword>
<dbReference type="EMBL" id="AB214508">
    <property type="protein sequence ID" value="BAF62094.1"/>
    <property type="molecule type" value="mRNA"/>
</dbReference>
<dbReference type="EMBL" id="AB354593">
    <property type="protein sequence ID" value="BAH80183.1"/>
    <property type="molecule type" value="Genomic_DNA"/>
</dbReference>
<dbReference type="Pfam" id="PF05849">
    <property type="entry name" value="L-fibroin"/>
    <property type="match status" value="1"/>
</dbReference>
<protein>
    <submittedName>
        <fullName evidence="2">Fibroin light chain</fullName>
    </submittedName>
</protein>
<evidence type="ECO:0000256" key="1">
    <source>
        <dbReference type="SAM" id="SignalP"/>
    </source>
</evidence>
<evidence type="ECO:0000313" key="2">
    <source>
        <dbReference type="EMBL" id="BAF62094.1"/>
    </source>
</evidence>
<dbReference type="GO" id="GO:0005576">
    <property type="term" value="C:extracellular region"/>
    <property type="evidence" value="ECO:0007669"/>
    <property type="project" value="InterPro"/>
</dbReference>
<gene>
    <name evidence="2" type="primary">Fib-L</name>
    <name evidence="3" type="synonym">Ha23LF</name>
</gene>
<feature type="signal peptide" evidence="1">
    <location>
        <begin position="1"/>
        <end position="18"/>
    </location>
</feature>
<proteinExistence type="evidence at transcript level"/>